<reference evidence="2" key="1">
    <citation type="journal article" date="2020" name="G3 (Bethesda)">
        <title>High-Quality Assemblies for Three Invasive Social Wasps from the &lt;i&gt;Vespula&lt;/i&gt; Genus.</title>
        <authorList>
            <person name="Harrop T.W.R."/>
            <person name="Guhlin J."/>
            <person name="McLaughlin G.M."/>
            <person name="Permina E."/>
            <person name="Stockwell P."/>
            <person name="Gilligan J."/>
            <person name="Le Lec M.F."/>
            <person name="Gruber M.A.M."/>
            <person name="Quinn O."/>
            <person name="Lovegrove M."/>
            <person name="Duncan E.J."/>
            <person name="Remnant E.J."/>
            <person name="Van Eeckhoven J."/>
            <person name="Graham B."/>
            <person name="Knapp R.A."/>
            <person name="Langford K.W."/>
            <person name="Kronenberg Z."/>
            <person name="Press M.O."/>
            <person name="Eacker S.M."/>
            <person name="Wilson-Rankin E.E."/>
            <person name="Purcell J."/>
            <person name="Lester P.J."/>
            <person name="Dearden P.K."/>
        </authorList>
    </citation>
    <scope>NUCLEOTIDE SEQUENCE</scope>
    <source>
        <strain evidence="2">Linc-1</strain>
    </source>
</reference>
<feature type="compositionally biased region" description="Basic and acidic residues" evidence="1">
    <location>
        <begin position="1"/>
        <end position="10"/>
    </location>
</feature>
<sequence length="80" mass="8948">MKAESEESRHQVLMPSPCSRPYAQTTPRKNLAVYRESRVKHTLMGLPFAEESLTSFEYDGKASASANVLSILFLTARFAP</sequence>
<evidence type="ECO:0000313" key="3">
    <source>
        <dbReference type="Proteomes" id="UP000617340"/>
    </source>
</evidence>
<organism evidence="2 3">
    <name type="scientific">Vespula germanica</name>
    <name type="common">German yellow jacket</name>
    <name type="synonym">Paravespula germanica</name>
    <dbReference type="NCBI Taxonomy" id="30212"/>
    <lineage>
        <taxon>Eukaryota</taxon>
        <taxon>Metazoa</taxon>
        <taxon>Ecdysozoa</taxon>
        <taxon>Arthropoda</taxon>
        <taxon>Hexapoda</taxon>
        <taxon>Insecta</taxon>
        <taxon>Pterygota</taxon>
        <taxon>Neoptera</taxon>
        <taxon>Endopterygota</taxon>
        <taxon>Hymenoptera</taxon>
        <taxon>Apocrita</taxon>
        <taxon>Aculeata</taxon>
        <taxon>Vespoidea</taxon>
        <taxon>Vespidae</taxon>
        <taxon>Vespinae</taxon>
        <taxon>Vespula</taxon>
    </lineage>
</organism>
<feature type="region of interest" description="Disordered" evidence="1">
    <location>
        <begin position="1"/>
        <end position="24"/>
    </location>
</feature>
<name>A0A834JFN4_VESGE</name>
<proteinExistence type="predicted"/>
<dbReference type="AlphaFoldDB" id="A0A834JFN4"/>
<keyword evidence="3" id="KW-1185">Reference proteome</keyword>
<evidence type="ECO:0000313" key="2">
    <source>
        <dbReference type="EMBL" id="KAF7386219.1"/>
    </source>
</evidence>
<dbReference type="EMBL" id="JACSDZ010000015">
    <property type="protein sequence ID" value="KAF7386219.1"/>
    <property type="molecule type" value="Genomic_DNA"/>
</dbReference>
<accession>A0A834JFN4</accession>
<dbReference type="Proteomes" id="UP000617340">
    <property type="component" value="Unassembled WGS sequence"/>
</dbReference>
<evidence type="ECO:0000256" key="1">
    <source>
        <dbReference type="SAM" id="MobiDB-lite"/>
    </source>
</evidence>
<comment type="caution">
    <text evidence="2">The sequence shown here is derived from an EMBL/GenBank/DDBJ whole genome shotgun (WGS) entry which is preliminary data.</text>
</comment>
<protein>
    <submittedName>
        <fullName evidence="2">Uncharacterized protein</fullName>
    </submittedName>
</protein>
<gene>
    <name evidence="2" type="ORF">HZH68_013351</name>
</gene>